<reference evidence="13 14" key="1">
    <citation type="submission" date="2018-03" db="EMBL/GenBank/DDBJ databases">
        <title>Streptomyces dioscori sp. nov., a novel endophytic actinobacterium isolated from bulbil of Dioscorea bulbifera L.</title>
        <authorList>
            <person name="Zhikuan W."/>
        </authorList>
    </citation>
    <scope>NUCLEOTIDE SEQUENCE [LARGE SCALE GENOMIC DNA]</scope>
    <source>
        <strain evidence="13 14">A217</strain>
    </source>
</reference>
<dbReference type="NCBIfam" id="TIGR03026">
    <property type="entry name" value="NDP-sugDHase"/>
    <property type="match status" value="1"/>
</dbReference>
<feature type="active site" description="Nucleophile" evidence="8">
    <location>
        <position position="302"/>
    </location>
</feature>
<evidence type="ECO:0000256" key="6">
    <source>
        <dbReference type="ARBA" id="ARBA00047473"/>
    </source>
</evidence>
<evidence type="ECO:0000313" key="14">
    <source>
        <dbReference type="Proteomes" id="UP000240429"/>
    </source>
</evidence>
<proteinExistence type="inferred from homology"/>
<comment type="catalytic activity">
    <reaction evidence="6 7">
        <text>UDP-alpha-D-glucose + 2 NAD(+) + H2O = UDP-alpha-D-glucuronate + 2 NADH + 3 H(+)</text>
        <dbReference type="Rhea" id="RHEA:23596"/>
        <dbReference type="ChEBI" id="CHEBI:15377"/>
        <dbReference type="ChEBI" id="CHEBI:15378"/>
        <dbReference type="ChEBI" id="CHEBI:57540"/>
        <dbReference type="ChEBI" id="CHEBI:57945"/>
        <dbReference type="ChEBI" id="CHEBI:58052"/>
        <dbReference type="ChEBI" id="CHEBI:58885"/>
        <dbReference type="EC" id="1.1.1.22"/>
    </reaction>
</comment>
<dbReference type="AlphaFoldDB" id="A0A2P8Q826"/>
<dbReference type="Proteomes" id="UP000240429">
    <property type="component" value="Unassembled WGS sequence"/>
</dbReference>
<evidence type="ECO:0000256" key="2">
    <source>
        <dbReference type="ARBA" id="ARBA00006601"/>
    </source>
</evidence>
<dbReference type="PIRSF" id="PIRSF500134">
    <property type="entry name" value="UDPglc_DH_bac"/>
    <property type="match status" value="1"/>
</dbReference>
<feature type="binding site" evidence="10">
    <location>
        <position position="305"/>
    </location>
    <ligand>
        <name>NAD(+)</name>
        <dbReference type="ChEBI" id="CHEBI:57540"/>
    </ligand>
</feature>
<dbReference type="SMART" id="SM00984">
    <property type="entry name" value="UDPG_MGDP_dh_C"/>
    <property type="match status" value="1"/>
</dbReference>
<accession>A0A2P8Q826</accession>
<feature type="binding site" evidence="10">
    <location>
        <position position="189"/>
    </location>
    <ligand>
        <name>NAD(+)</name>
        <dbReference type="ChEBI" id="CHEBI:57540"/>
    </ligand>
</feature>
<dbReference type="GO" id="GO:0000271">
    <property type="term" value="P:polysaccharide biosynthetic process"/>
    <property type="evidence" value="ECO:0007669"/>
    <property type="project" value="InterPro"/>
</dbReference>
<feature type="binding site" evidence="10">
    <location>
        <position position="68"/>
    </location>
    <ligand>
        <name>NAD(+)</name>
        <dbReference type="ChEBI" id="CHEBI:57540"/>
    </ligand>
</feature>
<evidence type="ECO:0000256" key="10">
    <source>
        <dbReference type="PIRSR" id="PIRSR500134-3"/>
    </source>
</evidence>
<dbReference type="InterPro" id="IPR028357">
    <property type="entry name" value="UDPglc_DH_bac"/>
</dbReference>
<name>A0A2P8Q826_9ACTN</name>
<feature type="binding site" evidence="10">
    <location>
        <position position="63"/>
    </location>
    <ligand>
        <name>NAD(+)</name>
        <dbReference type="ChEBI" id="CHEBI:57540"/>
    </ligand>
</feature>
<feature type="binding site" evidence="10">
    <location>
        <position position="155"/>
    </location>
    <ligand>
        <name>NAD(+)</name>
        <dbReference type="ChEBI" id="CHEBI:57540"/>
    </ligand>
</feature>
<feature type="binding site" evidence="10">
    <location>
        <position position="119"/>
    </location>
    <ligand>
        <name>NAD(+)</name>
        <dbReference type="ChEBI" id="CHEBI:57540"/>
    </ligand>
</feature>
<protein>
    <recommendedName>
        <fullName evidence="3 7">UDP-glucose 6-dehydrogenase</fullName>
        <ecNumber evidence="3 7">1.1.1.22</ecNumber>
    </recommendedName>
</protein>
<evidence type="ECO:0000256" key="8">
    <source>
        <dbReference type="PIRSR" id="PIRSR500134-1"/>
    </source>
</evidence>
<evidence type="ECO:0000256" key="11">
    <source>
        <dbReference type="SAM" id="MobiDB-lite"/>
    </source>
</evidence>
<comment type="similarity">
    <text evidence="2 7">Belongs to the UDP-glucose/GDP-mannose dehydrogenase family.</text>
</comment>
<dbReference type="GO" id="GO:0006065">
    <property type="term" value="P:UDP-glucuronate biosynthetic process"/>
    <property type="evidence" value="ECO:0007669"/>
    <property type="project" value="UniProtKB-UniPathway"/>
</dbReference>
<dbReference type="GO" id="GO:0051287">
    <property type="term" value="F:NAD binding"/>
    <property type="evidence" value="ECO:0007669"/>
    <property type="project" value="InterPro"/>
</dbReference>
<dbReference type="InterPro" id="IPR008927">
    <property type="entry name" value="6-PGluconate_DH-like_C_sf"/>
</dbReference>
<dbReference type="SUPFAM" id="SSF48179">
    <property type="entry name" value="6-phosphogluconate dehydrogenase C-terminal domain-like"/>
    <property type="match status" value="1"/>
</dbReference>
<dbReference type="InterPro" id="IPR014026">
    <property type="entry name" value="UDP-Glc/GDP-Man_DH_dimer"/>
</dbReference>
<gene>
    <name evidence="13" type="ORF">C6Y14_14140</name>
</gene>
<evidence type="ECO:0000256" key="3">
    <source>
        <dbReference type="ARBA" id="ARBA00012954"/>
    </source>
</evidence>
<dbReference type="EC" id="1.1.1.22" evidence="3 7"/>
<dbReference type="GO" id="GO:0003979">
    <property type="term" value="F:UDP-glucose 6-dehydrogenase activity"/>
    <property type="evidence" value="ECO:0007669"/>
    <property type="project" value="UniProtKB-EC"/>
</dbReference>
<feature type="binding site" evidence="9">
    <location>
        <position position="299"/>
    </location>
    <ligand>
        <name>substrate</name>
    </ligand>
</feature>
<dbReference type="UniPathway" id="UPA00038">
    <property type="reaction ID" value="UER00491"/>
</dbReference>
<dbReference type="OrthoDB" id="5193947at2"/>
<evidence type="ECO:0000256" key="9">
    <source>
        <dbReference type="PIRSR" id="PIRSR500134-2"/>
    </source>
</evidence>
<dbReference type="Gene3D" id="3.40.50.720">
    <property type="entry name" value="NAD(P)-binding Rossmann-like Domain"/>
    <property type="match status" value="2"/>
</dbReference>
<keyword evidence="14" id="KW-1185">Reference proteome</keyword>
<feature type="binding site" evidence="9">
    <location>
        <begin position="186"/>
        <end position="189"/>
    </location>
    <ligand>
        <name>substrate</name>
    </ligand>
</feature>
<evidence type="ECO:0000256" key="5">
    <source>
        <dbReference type="ARBA" id="ARBA00023027"/>
    </source>
</evidence>
<dbReference type="SUPFAM" id="SSF52413">
    <property type="entry name" value="UDP-glucose/GDP-mannose dehydrogenase C-terminal domain"/>
    <property type="match status" value="1"/>
</dbReference>
<dbReference type="PANTHER" id="PTHR43750">
    <property type="entry name" value="UDP-GLUCOSE 6-DEHYDROGENASE TUAD"/>
    <property type="match status" value="1"/>
</dbReference>
<dbReference type="SUPFAM" id="SSF51735">
    <property type="entry name" value="NAD(P)-binding Rossmann-fold domains"/>
    <property type="match status" value="1"/>
</dbReference>
<evidence type="ECO:0000256" key="1">
    <source>
        <dbReference type="ARBA" id="ARBA00004701"/>
    </source>
</evidence>
<dbReference type="Pfam" id="PF00984">
    <property type="entry name" value="UDPG_MGDP_dh"/>
    <property type="match status" value="1"/>
</dbReference>
<evidence type="ECO:0000256" key="7">
    <source>
        <dbReference type="PIRNR" id="PIRNR000124"/>
    </source>
</evidence>
<dbReference type="Pfam" id="PF03720">
    <property type="entry name" value="UDPG_MGDP_dh_C"/>
    <property type="match status" value="1"/>
</dbReference>
<dbReference type="PIRSF" id="PIRSF000124">
    <property type="entry name" value="UDPglc_GDPman_dh"/>
    <property type="match status" value="1"/>
</dbReference>
<evidence type="ECO:0000313" key="13">
    <source>
        <dbReference type="EMBL" id="PSM42372.1"/>
    </source>
</evidence>
<evidence type="ECO:0000259" key="12">
    <source>
        <dbReference type="SMART" id="SM00984"/>
    </source>
</evidence>
<feature type="domain" description="UDP-glucose/GDP-mannose dehydrogenase C-terminal" evidence="12">
    <location>
        <begin position="358"/>
        <end position="459"/>
    </location>
</feature>
<organism evidence="13 14">
    <name type="scientific">Streptomyces dioscori</name>
    <dbReference type="NCBI Taxonomy" id="2109333"/>
    <lineage>
        <taxon>Bacteria</taxon>
        <taxon>Bacillati</taxon>
        <taxon>Actinomycetota</taxon>
        <taxon>Actinomycetes</taxon>
        <taxon>Kitasatosporales</taxon>
        <taxon>Streptomycetaceae</taxon>
        <taxon>Streptomyces</taxon>
        <taxon>Streptomyces aurantiacus group</taxon>
    </lineage>
</organism>
<keyword evidence="4 7" id="KW-0560">Oxidoreductase</keyword>
<sequence length="482" mass="51352">MEPPVLSKSVQSKSASAQSRTATVTAAPPLPRARRLSVIGTGYLGATHAVCMAALGFETLGLDVDAEKVAALSAGRLPFYEPGLEDLLRDQLATGRLRFTTSYEEAAAFADVHFLCVGTPQRTDGPGADLRYVDGAVQALGPHLTRPCLLVGKSTVPVGTAARLEALLAQLAPAGQGAEVAWNPEFLREGFAVQDTLRPDRLVFGVTSDRAERLLREVYAPLLEPAEEREPVPLVVADLATAELVKVAANSFLAMKISFINAMAEVCEAAGADVLPLAQALSHDPRIGGRFLRPGVGFGGGCLPKDIRAFTARAEELGVGRAVRFLHQADEVNLRRRDAVVGLARELSGGDLCGRRIAVLGAAFKPGSDDIRDSPALAVADLIEREGAEVVVYDPMAMDNARKVFPALSFADSVTKAAVGSDVLLHLTEWPEFEDIDPRALGVTVAGQRIIDGRNTLDASRWRAAGWEYRALGRPRSGPIRD</sequence>
<feature type="compositionally biased region" description="Low complexity" evidence="11">
    <location>
        <begin position="1"/>
        <end position="19"/>
    </location>
</feature>
<keyword evidence="5 7" id="KW-0520">NAD</keyword>
<dbReference type="InterPro" id="IPR001732">
    <property type="entry name" value="UDP-Glc/GDP-Man_DH_N"/>
</dbReference>
<dbReference type="InterPro" id="IPR017476">
    <property type="entry name" value="UDP-Glc/GDP-Man"/>
</dbReference>
<comment type="caution">
    <text evidence="13">The sequence shown here is derived from an EMBL/GenBank/DDBJ whole genome shotgun (WGS) entry which is preliminary data.</text>
</comment>
<dbReference type="InterPro" id="IPR036291">
    <property type="entry name" value="NAD(P)-bd_dom_sf"/>
</dbReference>
<dbReference type="Gene3D" id="1.20.5.100">
    <property type="entry name" value="Cytochrome c1, transmembrane anchor, C-terminal"/>
    <property type="match status" value="1"/>
</dbReference>
<evidence type="ECO:0000256" key="4">
    <source>
        <dbReference type="ARBA" id="ARBA00023002"/>
    </source>
</evidence>
<comment type="pathway">
    <text evidence="1">Nucleotide-sugar biosynthesis; UDP-alpha-D-glucuronate biosynthesis; UDP-alpha-D-glucuronate from UDP-alpha-D-glucose: step 1/1.</text>
</comment>
<dbReference type="InterPro" id="IPR014027">
    <property type="entry name" value="UDP-Glc/GDP-Man_DH_C"/>
</dbReference>
<dbReference type="Pfam" id="PF03721">
    <property type="entry name" value="UDPG_MGDP_dh_N"/>
    <property type="match status" value="1"/>
</dbReference>
<feature type="region of interest" description="Disordered" evidence="11">
    <location>
        <begin position="1"/>
        <end position="26"/>
    </location>
</feature>
<dbReference type="InterPro" id="IPR036220">
    <property type="entry name" value="UDP-Glc/GDP-Man_DH_C_sf"/>
</dbReference>
<feature type="binding site" evidence="9">
    <location>
        <begin position="291"/>
        <end position="295"/>
    </location>
    <ligand>
        <name>substrate</name>
    </ligand>
</feature>
<feature type="binding site" evidence="9">
    <location>
        <position position="365"/>
    </location>
    <ligand>
        <name>substrate</name>
    </ligand>
</feature>
<dbReference type="PANTHER" id="PTHR43750:SF3">
    <property type="entry name" value="UDP-GLUCOSE 6-DEHYDROGENASE TUAD"/>
    <property type="match status" value="1"/>
</dbReference>
<feature type="binding site" evidence="9">
    <location>
        <position position="246"/>
    </location>
    <ligand>
        <name>substrate</name>
    </ligand>
</feature>
<dbReference type="EMBL" id="PYBJ01000008">
    <property type="protein sequence ID" value="PSM42372.1"/>
    <property type="molecule type" value="Genomic_DNA"/>
</dbReference>
<feature type="binding site" evidence="10">
    <location>
        <position position="372"/>
    </location>
    <ligand>
        <name>NAD(+)</name>
        <dbReference type="ChEBI" id="CHEBI:57540"/>
    </ligand>
</feature>